<keyword evidence="3" id="KW-1185">Reference proteome</keyword>
<dbReference type="AlphaFoldDB" id="A0A101T276"/>
<evidence type="ECO:0000313" key="3">
    <source>
        <dbReference type="Proteomes" id="UP000052982"/>
    </source>
</evidence>
<feature type="compositionally biased region" description="Low complexity" evidence="1">
    <location>
        <begin position="68"/>
        <end position="80"/>
    </location>
</feature>
<feature type="region of interest" description="Disordered" evidence="1">
    <location>
        <begin position="56"/>
        <end position="95"/>
    </location>
</feature>
<organism evidence="2 3">
    <name type="scientific">Streptomyces griseoruber</name>
    <dbReference type="NCBI Taxonomy" id="1943"/>
    <lineage>
        <taxon>Bacteria</taxon>
        <taxon>Bacillati</taxon>
        <taxon>Actinomycetota</taxon>
        <taxon>Actinomycetes</taxon>
        <taxon>Kitasatosporales</taxon>
        <taxon>Streptomycetaceae</taxon>
        <taxon>Streptomyces</taxon>
    </lineage>
</organism>
<evidence type="ECO:0000256" key="1">
    <source>
        <dbReference type="SAM" id="MobiDB-lite"/>
    </source>
</evidence>
<comment type="caution">
    <text evidence="2">The sequence shown here is derived from an EMBL/GenBank/DDBJ whole genome shotgun (WGS) entry which is preliminary data.</text>
</comment>
<sequence>MEHNIRRFPSADDMTSTVTDTATVTHIRSKAAARAKNGAVQVILGARAARADQALRAAGREPVGRTGAAAPAHAPAHAAPLTGPDAGTRAVTEAQRPVLPAAPHTDDRTAVAAVAAVPGTVTPLVGAVERCAHGLTGQAGDPAHGV</sequence>
<gene>
    <name evidence="2" type="ORF">AQJ64_14800</name>
</gene>
<protein>
    <submittedName>
        <fullName evidence="2">Uncharacterized protein</fullName>
    </submittedName>
</protein>
<evidence type="ECO:0000313" key="2">
    <source>
        <dbReference type="EMBL" id="KUN84412.1"/>
    </source>
</evidence>
<reference evidence="2 3" key="1">
    <citation type="submission" date="2015-10" db="EMBL/GenBank/DDBJ databases">
        <title>Draft genome sequence of Streptomyces griseoruber DSM 40281, type strain for the species Streptomyces griseoruber.</title>
        <authorList>
            <person name="Ruckert C."/>
            <person name="Winkler A."/>
            <person name="Kalinowski J."/>
            <person name="Kampfer P."/>
            <person name="Glaeser S."/>
        </authorList>
    </citation>
    <scope>NUCLEOTIDE SEQUENCE [LARGE SCALE GENOMIC DNA]</scope>
    <source>
        <strain evidence="2 3">DSM 40281</strain>
    </source>
</reference>
<name>A0A101T276_9ACTN</name>
<proteinExistence type="predicted"/>
<dbReference type="EMBL" id="LMWW01000017">
    <property type="protein sequence ID" value="KUN84412.1"/>
    <property type="molecule type" value="Genomic_DNA"/>
</dbReference>
<accession>A0A101T276</accession>
<dbReference type="RefSeq" id="WP_055636545.1">
    <property type="nucleotide sequence ID" value="NZ_KQ948766.1"/>
</dbReference>
<dbReference type="Proteomes" id="UP000052982">
    <property type="component" value="Unassembled WGS sequence"/>
</dbReference>